<dbReference type="InterPro" id="IPR006614">
    <property type="entry name" value="Peroxin/Ferlin"/>
</dbReference>
<proteinExistence type="inferred from homology"/>
<gene>
    <name evidence="7" type="ORF">M5K25_010141</name>
</gene>
<dbReference type="Pfam" id="PF12624">
    <property type="entry name" value="VPS13_N"/>
    <property type="match status" value="1"/>
</dbReference>
<organism evidence="7 8">
    <name type="scientific">Dendrobium thyrsiflorum</name>
    <name type="common">Pinecone-like raceme dendrobium</name>
    <name type="synonym">Orchid</name>
    <dbReference type="NCBI Taxonomy" id="117978"/>
    <lineage>
        <taxon>Eukaryota</taxon>
        <taxon>Viridiplantae</taxon>
        <taxon>Streptophyta</taxon>
        <taxon>Embryophyta</taxon>
        <taxon>Tracheophyta</taxon>
        <taxon>Spermatophyta</taxon>
        <taxon>Magnoliopsida</taxon>
        <taxon>Liliopsida</taxon>
        <taxon>Asparagales</taxon>
        <taxon>Orchidaceae</taxon>
        <taxon>Epidendroideae</taxon>
        <taxon>Malaxideae</taxon>
        <taxon>Dendrobiinae</taxon>
        <taxon>Dendrobium</taxon>
    </lineage>
</organism>
<dbReference type="SMART" id="SM00694">
    <property type="entry name" value="DysFC"/>
    <property type="match status" value="1"/>
</dbReference>
<evidence type="ECO:0000256" key="2">
    <source>
        <dbReference type="ARBA" id="ARBA00022448"/>
    </source>
</evidence>
<dbReference type="Pfam" id="PF06101">
    <property type="entry name" value="Vps62"/>
    <property type="match status" value="3"/>
</dbReference>
<dbReference type="PANTHER" id="PTHR16166:SF137">
    <property type="entry name" value="PLECKSTRIN HOMOLOGY (PH) DOMAIN-CONTAINING PROTEIN"/>
    <property type="match status" value="1"/>
</dbReference>
<dbReference type="Proteomes" id="UP001552299">
    <property type="component" value="Unassembled WGS sequence"/>
</dbReference>
<dbReference type="SMART" id="SM00233">
    <property type="entry name" value="PH"/>
    <property type="match status" value="1"/>
</dbReference>
<evidence type="ECO:0000256" key="1">
    <source>
        <dbReference type="ARBA" id="ARBA00006545"/>
    </source>
</evidence>
<feature type="compositionally biased region" description="Low complexity" evidence="5">
    <location>
        <begin position="2182"/>
        <end position="2193"/>
    </location>
</feature>
<evidence type="ECO:0000313" key="7">
    <source>
        <dbReference type="EMBL" id="KAL0918149.1"/>
    </source>
</evidence>
<protein>
    <recommendedName>
        <fullName evidence="6">PH domain-containing protein</fullName>
    </recommendedName>
</protein>
<dbReference type="Gene3D" id="2.30.29.30">
    <property type="entry name" value="Pleckstrin-homology domain (PH domain)/Phosphotyrosine-binding domain (PTB)"/>
    <property type="match status" value="1"/>
</dbReference>
<keyword evidence="3" id="KW-0445">Lipid transport</keyword>
<sequence length="4346" mass="487737">MLEDQVAFLLQKYLGNYVRGLNKEALKISVWRGDVELTNMQLKPEALNALKLPVKVKAGFLGSVRLKVPWSKLGQEPVLVYLDRIFLLAEPSTQIEGCSEYAIQEAKKTRLRDLEMKLLEQQQQLKSEMNTSWLGSLISTIIGNLKLSITNIHVRYEDLESNPGHPFAAGLTLSRLSAVTVDESGKETFATGGALEHIQKSVQLDRLAFYFDSDISPWHIEKSWEDLLPSEWSQRFELGVGNDPSFSADPREHDYILQPVTGNAKYTKLRIDESKTTGHALQQAVINLDDVTLCLSKDGYRDILKLADNFAAFNQRLKYAHYRPQVPVKSNPRAWWSYAYKVVTDEMKKASGKLSWEDVMRYASIRKRYLSLYASLLKSDLTRLIVDDNEEIDKLDRELDIDVILQWRMLAHKFVERSVESDVYQNKKKVKQSWWSFGWSASGKDDNGSKGFTDEDWERLNKIIGYKDGSDENLMTSQETDLPQLFLEIHMKHNASKLIADGQECLADLSCEGLACSLKTYSETKVFDFKLESYRLLSPNGLLAESAYAADSFVGVFTYKPFDAEVDWSFVAKASPCYMTYLKDSIDQIISFFKSNTAVTQTLALETAAAVQMTIDGVRRTAQQQVTQALRDRSRFLIDLDISAPKITIPTDFYPDDHHATKLLLDLGNLMLCTQDYWNGDSSEENAMYLQFSLILSDMSAFLVDGDYNWKETLSDISSSRPQICNFYPVLDKCGIALKLQQIHSESPFFPSMRLAARLPSLGFHVSPARYHRLLQVAKVFQDEGSSPDAPRPWSQADFEGWLSILTWKGVGNREAVWQRRYLCLVGPFLYILENPESPSYKQYISLRSKQVHQVPKEFTGDSQNMIAVYDAAQSNLKVEDVSALVLLCDSDESRKTWQNRLQGAIYRASGSASIAGFTEMSSTTDVTTPKSSDSKIFPEVWNMEKIFFTGVLDELRVCFSCNYESNLNFKKVLLGNESQLFEFRALGGQVELSVREKVIYMGTLLKSLEILDQYQLAGVAFPRYLARSFIKNTNQAMRDNDQLNQADIEDKFFEASDELDDVGLYPTQRSGSMSEYFAALASSPSLRSSMKPPNFRRVPGLIPNADITTRSSNLETTDIMDSFVKAQLILYGQDSPHYNNLDNRVVITLATLSFFCHRPTILAILGFVNAINTVENIHDPTGDVSKSPKAVGSTLKLDSVEEPYSNIVQEPVAKGFLGKGKSRIIFYLSLNMATAQIFLMNEDGVSLATLSQSNLLADIKVFSSSFSIKAALGNLKISDDTLPGSHSYFWVCDMRNPGGKSFVELDFCSYSEDDEDYGGYDYSLNGQLSEVRIVFLNRFVQEVLSYFMGLVPSDSESFVKLEDHATNSEKKVPTREITGSPALKLDLSLSRPIILMPRRTDSDDYLKLDALHITVQNTFKWLGDDKNDISAVHVDIMTIKVEDINLVVGTGTTYGESIIQDVDGLSVVIQRSLRDLLHQIPATEATIQIGVLKAALSNKEYEIITECASSNISETPSMIPTLQKANGTSEKKMENQPSVVPTAMVSEPFERGSWITMKVSVSVDFVELSLHSGTTRDSPLASVQARGAWLLYKSNSFDEGFLFATLKGFSVIDAREGIKDEFRLAIGKSWSTGCTLFNVDSGDIPKPTCSVEKSKGDDLDHQPIPSMLILDATFRNSSTNISLCVQRPKLLVALDFLLAIAEFFVPSLRNILSEEDESTSIPLIKAIILDQQIYVQSSSVFSLSPQKPLIADDEKFEHFIYDGKGGKLFLQTCDGRNVSDSTTGIIIYVGNRKRLQFKNVTIVNGDYLDCCVYLGSNSSYSASEDDNVFLETEEEIHPLDTQDDRRKDVVAPAGGSTEFVIELQAIGPELTFYNSSEEVGRSFAPTRKAIHASLDAFCRLVLKGGSLELNGDVIGLKMESNGITILEPFDTSVNFSNTSGKTNIHLAVSDIFMNFSFSILRLFLAVEEDILSFLRMTSRKVSVVCSQFDKVGTIQGKKGDQVYAFWRPRAPSGFAVLGDCLTPLNEPPSKGVLAVNTSLVKVKRPVSYSLIWSFSPENTASSSYDLLINVPNKNDSSSNESCSIWFPVAPKGYVAVGCVVSYGRGRPSLSSSLCILSSLVSPCAVKDCIAFQMADMAFWRVDNSFGSFLPANPDMSINGRAYDLHHMIFWQSEKPSRTLKSSTAQNNQQTSSHGPLLEGPTLSSRRLFEVVARFKLIWWNQGTNPRKKLSIWRPVVPHGMIFLGDLAVQGYEPPNSAIVLYDTDDEGFLRRPQDFQPVGHIRKHKGSDGINFWLPLAPPGFVSLGCIASKGPPKSDDFSSLRCIRSDMLIGDQFSEDNIWDTSDTLASTESFSLWGVGYEVGTFIVRKGFKKPPKRFALKLAIPNVSSGSDDTVIDAEIKTFSVAIFDDYGGLMVPLFNVSLSGIGFNLHGRPAYMNSTVSFSLAARSYNDKYDAWEPLIEPMDAFLRYQYDQNTPGSATQVRITSTKDLNLNISVSNANMIFQAYASWNNLSLVDEPYVKNEVNPSKYAEGSVIDIHHRRNYFIIPQNKLGQDIFIRVAETTSLANIIKMPSGGNIRVKVPVSKNMLDSHLKGCINTVSQSMLTIIISEAEFPIRKGMASAQYTVAARLFLIRPTGSRRQQQSARTCGAIPDPLGATKSSVKWSEILFFKIDIVDNYAMEFVVIDMGRGEPVGIYSAPLKQIAYEVHPSSSSQSSCYDLTWRDLSSAKRTDFHNDAHGEVHGRIKCAVLLSIQDDVNKENNDQNSGRRVGLIQISPTREGPWTTVRLNYASPAACWRLGNDVVASELSVKDGNRYVSIRTLVSVINNTNFNIDLRLKSKCSIESLDFLGDENENGNKGPDYNRIHMDEIFETEKYSPSGGWVSCSQQSPSSNSYAIRSIKDVHQESPSASLPDGWEWVDEWQVDATSTENPDGWVYAPDTEHLKWPESLDNENVINYARQRRWIRRRKYTSYDTDSAIPVGLLEPGHAIPLPLSCFVHPVVSYVLQLRPEISYEPKEYSWSSVVEKYVLKENLDNSEVSEICISALIEADELLYCSEMSELSSDKDQGLWFCLSIQATQIGKDIQSNPIHDWKLTISSPLSITNFLPFSAEFSVISKEGGESTTCSQGTLIPGKPVKIYNADLQKSLYLSVHPQGGWDLIHEPIPLSSTRKISTKMMSLRNSYSGRVDMVIIEQNIDKDSLIARTIRIYVPFWIASARCPPLTCYFMDKSARTNKRHFSILPHSNMKTQKVLWQITDEEMTDGYTIASALNFKDLGISVSLEKPVREQFSPVRDLSPLGDMGGSIDLYAYSNDGNCMRLFISSKPSPYESIPTKVILVCPFMTFTNRLGRDVLIKFNIDDQPKVLNASDTRVSFVYCDAGTEKIQVRLQNTNWCLPLEIEKEDTFTIALREHHGGRTYLRVEIRGYEEGSRFLVVLRIEPENGPIRIENRMADRTVRFRQSGLGDDFCIQLEPLSTSNFSWDDPYGQRCIDVSIQGGAYVHNILLEEGKDSTDLKAHGVQLCVEETGDIRVVRFLDDKRIFLLESKKRTEPLDKINNSSLNEMQVSPFPLELIIELGVVGISLIDHHPRELLYLYLEKVFISYSTGYDSGKTNRFKLILGQLQLDNQLPLTVMPVLLAPEDMPDTSHPVFKTTITLSNDSLDGAQVYPYIYVRVIDKCWRINIHEPIIWALVDFYNNLRLDSIPSTSEVAQVDPEIRIDMIDVSEIRLKLSIETSPNQRPHGALGMWGPILSAVGNAFKLQLHLRKVMHRSRFMRKSSILPSIVNRVKRDLIHNPLHIIFSVDVLSMTKSTLASLSKGFAELSTDRQFLQLRSKQVWSRRITGFGDGFLQGTEAFAQGVAFGVTGVLTKPVENARQHGFLGLAHGIGRAFIGVVVQPLSGALDFVSLTVDGIGASFVKCLDIINNKATAQRRRNPRAIQANGVIKEYCEREAVGQMILYLAEASRHLSCTDLFKEPSKYAWSDFYEDHFIVPYQRIVLVTSKRVMLLQSLSLEKLDRRPSKIVWDVPWEELLALELAKAGHSKPSHLIIHLKHFRKSESFVRVVRCNVDEEEGQEPQAVMICSCIRRMWKAAHQSDLKVLTLKVPSSQRHVQFAWDESNGRDSYKSLKPMIKPRGFSSAGSLSDEMRFKKHCVNFRKIWSSEQEHKSRCTLFPKQVVDDGICSIWRPFCPNGYVSVGDVAHIGDHSPHVAAIYRESDGNFSLPVGYDLVWRNCSNDYSSPLSIWLPRPPDGFMAVGCVAVSDFEEPPLDSAYCVSAELAVEAEFEEQMVWSAPDSYPWACYIYQVHSEALQFIALRQLKEESDWRPMTVSQHELPHLSEASVDQ</sequence>
<dbReference type="Pfam" id="PF00169">
    <property type="entry name" value="PH"/>
    <property type="match status" value="1"/>
</dbReference>
<keyword evidence="8" id="KW-1185">Reference proteome</keyword>
<name>A0ABD0UZL8_DENTH</name>
<feature type="domain" description="PH" evidence="6">
    <location>
        <begin position="796"/>
        <end position="907"/>
    </location>
</feature>
<dbReference type="Pfam" id="PF25036">
    <property type="entry name" value="VPS13_VAB"/>
    <property type="match status" value="1"/>
</dbReference>
<dbReference type="InterPro" id="IPR026847">
    <property type="entry name" value="VPS13"/>
</dbReference>
<dbReference type="GO" id="GO:0006869">
    <property type="term" value="P:lipid transport"/>
    <property type="evidence" value="ECO:0007669"/>
    <property type="project" value="UniProtKB-KW"/>
</dbReference>
<evidence type="ECO:0000256" key="3">
    <source>
        <dbReference type="ARBA" id="ARBA00023055"/>
    </source>
</evidence>
<dbReference type="InterPro" id="IPR001849">
    <property type="entry name" value="PH_domain"/>
</dbReference>
<keyword evidence="4" id="KW-0175">Coiled coil</keyword>
<evidence type="ECO:0000313" key="8">
    <source>
        <dbReference type="Proteomes" id="UP001552299"/>
    </source>
</evidence>
<dbReference type="InterPro" id="IPR026854">
    <property type="entry name" value="VPS13_N"/>
</dbReference>
<evidence type="ECO:0000256" key="5">
    <source>
        <dbReference type="SAM" id="MobiDB-lite"/>
    </source>
</evidence>
<comment type="caution">
    <text evidence="7">The sequence shown here is derived from an EMBL/GenBank/DDBJ whole genome shotgun (WGS) entry which is preliminary data.</text>
</comment>
<dbReference type="InterPro" id="IPR009291">
    <property type="entry name" value="Vps62"/>
</dbReference>
<dbReference type="InterPro" id="IPR056748">
    <property type="entry name" value="VPS13-like_C"/>
</dbReference>
<accession>A0ABD0UZL8</accession>
<dbReference type="Pfam" id="PF25037">
    <property type="entry name" value="VPS13_C"/>
    <property type="match status" value="1"/>
</dbReference>
<dbReference type="GO" id="GO:0016020">
    <property type="term" value="C:membrane"/>
    <property type="evidence" value="ECO:0007669"/>
    <property type="project" value="UniProtKB-ARBA"/>
</dbReference>
<dbReference type="PANTHER" id="PTHR16166">
    <property type="entry name" value="VACUOLAR PROTEIN SORTING-ASSOCIATED PROTEIN VPS13"/>
    <property type="match status" value="1"/>
</dbReference>
<reference evidence="7 8" key="1">
    <citation type="journal article" date="2024" name="Plant Biotechnol. J.">
        <title>Dendrobium thyrsiflorum genome and its molecular insights into genes involved in important horticultural traits.</title>
        <authorList>
            <person name="Chen B."/>
            <person name="Wang J.Y."/>
            <person name="Zheng P.J."/>
            <person name="Li K.L."/>
            <person name="Liang Y.M."/>
            <person name="Chen X.F."/>
            <person name="Zhang C."/>
            <person name="Zhao X."/>
            <person name="He X."/>
            <person name="Zhang G.Q."/>
            <person name="Liu Z.J."/>
            <person name="Xu Q."/>
        </authorList>
    </citation>
    <scope>NUCLEOTIDE SEQUENCE [LARGE SCALE GENOMIC DNA]</scope>
    <source>
        <strain evidence="7">GZMU011</strain>
    </source>
</reference>
<comment type="similarity">
    <text evidence="1">Belongs to the VPS13 family.</text>
</comment>
<dbReference type="PROSITE" id="PS50003">
    <property type="entry name" value="PH_DOMAIN"/>
    <property type="match status" value="1"/>
</dbReference>
<dbReference type="SUPFAM" id="SSF50729">
    <property type="entry name" value="PH domain-like"/>
    <property type="match status" value="1"/>
</dbReference>
<dbReference type="InterPro" id="IPR009543">
    <property type="entry name" value="VPS13_VAB"/>
</dbReference>
<feature type="coiled-coil region" evidence="4">
    <location>
        <begin position="104"/>
        <end position="131"/>
    </location>
</feature>
<keyword evidence="2" id="KW-0813">Transport</keyword>
<feature type="region of interest" description="Disordered" evidence="5">
    <location>
        <begin position="2180"/>
        <end position="2199"/>
    </location>
</feature>
<evidence type="ECO:0000259" key="6">
    <source>
        <dbReference type="PROSITE" id="PS50003"/>
    </source>
</evidence>
<evidence type="ECO:0000256" key="4">
    <source>
        <dbReference type="SAM" id="Coils"/>
    </source>
</evidence>
<dbReference type="InterPro" id="IPR011993">
    <property type="entry name" value="PH-like_dom_sf"/>
</dbReference>
<dbReference type="EMBL" id="JANQDX010000009">
    <property type="protein sequence ID" value="KAL0918149.1"/>
    <property type="molecule type" value="Genomic_DNA"/>
</dbReference>